<evidence type="ECO:0000256" key="2">
    <source>
        <dbReference type="ARBA" id="ARBA00023015"/>
    </source>
</evidence>
<evidence type="ECO:0000256" key="5">
    <source>
        <dbReference type="ARBA" id="ARBA00023242"/>
    </source>
</evidence>
<name>A0A8J5C4D8_ZINOF</name>
<dbReference type="GO" id="GO:0003677">
    <property type="term" value="F:DNA binding"/>
    <property type="evidence" value="ECO:0007669"/>
    <property type="project" value="UniProtKB-KW"/>
</dbReference>
<dbReference type="Pfam" id="PF00847">
    <property type="entry name" value="AP2"/>
    <property type="match status" value="1"/>
</dbReference>
<keyword evidence="9" id="KW-1185">Reference proteome</keyword>
<evidence type="ECO:0000256" key="6">
    <source>
        <dbReference type="SAM" id="MobiDB-lite"/>
    </source>
</evidence>
<gene>
    <name evidence="8" type="ORF">ZIOFF_071883</name>
</gene>
<dbReference type="SMART" id="SM00380">
    <property type="entry name" value="AP2"/>
    <property type="match status" value="1"/>
</dbReference>
<dbReference type="GO" id="GO:0005634">
    <property type="term" value="C:nucleus"/>
    <property type="evidence" value="ECO:0007669"/>
    <property type="project" value="UniProtKB-SubCell"/>
</dbReference>
<feature type="compositionally biased region" description="Low complexity" evidence="6">
    <location>
        <begin position="131"/>
        <end position="141"/>
    </location>
</feature>
<dbReference type="Gene3D" id="3.30.730.10">
    <property type="entry name" value="AP2/ERF domain"/>
    <property type="match status" value="1"/>
</dbReference>
<organism evidence="8 9">
    <name type="scientific">Zingiber officinale</name>
    <name type="common">Ginger</name>
    <name type="synonym">Amomum zingiber</name>
    <dbReference type="NCBI Taxonomy" id="94328"/>
    <lineage>
        <taxon>Eukaryota</taxon>
        <taxon>Viridiplantae</taxon>
        <taxon>Streptophyta</taxon>
        <taxon>Embryophyta</taxon>
        <taxon>Tracheophyta</taxon>
        <taxon>Spermatophyta</taxon>
        <taxon>Magnoliopsida</taxon>
        <taxon>Liliopsida</taxon>
        <taxon>Zingiberales</taxon>
        <taxon>Zingiberaceae</taxon>
        <taxon>Zingiber</taxon>
    </lineage>
</organism>
<feature type="region of interest" description="Disordered" evidence="6">
    <location>
        <begin position="130"/>
        <end position="164"/>
    </location>
</feature>
<sequence>MQASFPFVLVRQKRSPPTCSAACGSGARIRVVPTHAKPGVALRQMDWRAIDVLLNRFRGVRKRPWGRFAAEIRDPWKKTRKWLGTFDTAEEAARAYDEAARSLRGPKAKTNFGLDGEIGAPQQIRSWMTPRWRSGAASSPAGGDGRGLPLGPPHQPAGGGSGRPEWRLEAVEAAAWAEPEKNSPAAAAAARQTPPFAFDLNLPADPLQATGVSLLPPILDSHRISVVMPAILDRASDVQPIATGPSFSIPIADAPSPSSLSRS</sequence>
<feature type="compositionally biased region" description="Low complexity" evidence="6">
    <location>
        <begin position="245"/>
        <end position="263"/>
    </location>
</feature>
<dbReference type="GO" id="GO:0003700">
    <property type="term" value="F:DNA-binding transcription factor activity"/>
    <property type="evidence" value="ECO:0007669"/>
    <property type="project" value="InterPro"/>
</dbReference>
<proteinExistence type="predicted"/>
<reference evidence="8 9" key="1">
    <citation type="submission" date="2020-08" db="EMBL/GenBank/DDBJ databases">
        <title>Plant Genome Project.</title>
        <authorList>
            <person name="Zhang R.-G."/>
        </authorList>
    </citation>
    <scope>NUCLEOTIDE SEQUENCE [LARGE SCALE GENOMIC DNA]</scope>
    <source>
        <tissue evidence="8">Rhizome</tissue>
    </source>
</reference>
<dbReference type="EMBL" id="JACMSC010000021">
    <property type="protein sequence ID" value="KAG6470803.1"/>
    <property type="molecule type" value="Genomic_DNA"/>
</dbReference>
<dbReference type="AlphaFoldDB" id="A0A8J5C4D8"/>
<comment type="subcellular location">
    <subcellularLocation>
        <location evidence="1">Nucleus</location>
    </subcellularLocation>
</comment>
<dbReference type="PROSITE" id="PS51032">
    <property type="entry name" value="AP2_ERF"/>
    <property type="match status" value="1"/>
</dbReference>
<dbReference type="FunFam" id="3.30.730.10:FF:000001">
    <property type="entry name" value="Ethylene-responsive transcription factor 2"/>
    <property type="match status" value="1"/>
</dbReference>
<feature type="region of interest" description="Disordered" evidence="6">
    <location>
        <begin position="244"/>
        <end position="263"/>
    </location>
</feature>
<keyword evidence="3" id="KW-0238">DNA-binding</keyword>
<dbReference type="Proteomes" id="UP000734854">
    <property type="component" value="Unassembled WGS sequence"/>
</dbReference>
<keyword evidence="4" id="KW-0804">Transcription</keyword>
<keyword evidence="2" id="KW-0805">Transcription regulation</keyword>
<comment type="caution">
    <text evidence="8">The sequence shown here is derived from an EMBL/GenBank/DDBJ whole genome shotgun (WGS) entry which is preliminary data.</text>
</comment>
<feature type="domain" description="AP2/ERF" evidence="7">
    <location>
        <begin position="56"/>
        <end position="113"/>
    </location>
</feature>
<protein>
    <recommendedName>
        <fullName evidence="7">AP2/ERF domain-containing protein</fullName>
    </recommendedName>
</protein>
<accession>A0A8J5C4D8</accession>
<evidence type="ECO:0000256" key="1">
    <source>
        <dbReference type="ARBA" id="ARBA00004123"/>
    </source>
</evidence>
<dbReference type="CDD" id="cd00018">
    <property type="entry name" value="AP2"/>
    <property type="match status" value="1"/>
</dbReference>
<dbReference type="InterPro" id="IPR001471">
    <property type="entry name" value="AP2/ERF_dom"/>
</dbReference>
<evidence type="ECO:0000313" key="8">
    <source>
        <dbReference type="EMBL" id="KAG6470803.1"/>
    </source>
</evidence>
<evidence type="ECO:0000259" key="7">
    <source>
        <dbReference type="PROSITE" id="PS51032"/>
    </source>
</evidence>
<dbReference type="PRINTS" id="PR00367">
    <property type="entry name" value="ETHRSPELEMNT"/>
</dbReference>
<dbReference type="InterPro" id="IPR016177">
    <property type="entry name" value="DNA-bd_dom_sf"/>
</dbReference>
<dbReference type="PANTHER" id="PTHR31677">
    <property type="entry name" value="AP2 DOMAIN CLASS TRANSCRIPTION FACTOR"/>
    <property type="match status" value="1"/>
</dbReference>
<evidence type="ECO:0000256" key="4">
    <source>
        <dbReference type="ARBA" id="ARBA00023163"/>
    </source>
</evidence>
<dbReference type="PANTHER" id="PTHR31677:SF157">
    <property type="entry name" value="AP2_ERF DOMAIN-CONTAINING PROTEIN"/>
    <property type="match status" value="1"/>
</dbReference>
<evidence type="ECO:0000256" key="3">
    <source>
        <dbReference type="ARBA" id="ARBA00023125"/>
    </source>
</evidence>
<evidence type="ECO:0000313" key="9">
    <source>
        <dbReference type="Proteomes" id="UP000734854"/>
    </source>
</evidence>
<keyword evidence="5" id="KW-0539">Nucleus</keyword>
<dbReference type="SUPFAM" id="SSF54171">
    <property type="entry name" value="DNA-binding domain"/>
    <property type="match status" value="1"/>
</dbReference>
<dbReference type="InterPro" id="IPR036955">
    <property type="entry name" value="AP2/ERF_dom_sf"/>
</dbReference>